<reference evidence="2 3" key="1">
    <citation type="submission" date="2020-11" db="EMBL/GenBank/DDBJ databases">
        <title>Pedobacter endophytica, an endophytic bacteria isolated form Carex pumila.</title>
        <authorList>
            <person name="Peng Y."/>
            <person name="Jiang L."/>
            <person name="Lee J."/>
        </authorList>
    </citation>
    <scope>NUCLEOTIDE SEQUENCE [LARGE SCALE GENOMIC DNA]</scope>
    <source>
        <strain evidence="2 3">JBR3-12</strain>
    </source>
</reference>
<dbReference type="EMBL" id="CP064939">
    <property type="protein sequence ID" value="QPH41285.1"/>
    <property type="molecule type" value="Genomic_DNA"/>
</dbReference>
<organism evidence="2 3">
    <name type="scientific">Pedobacter endophyticus</name>
    <dbReference type="NCBI Taxonomy" id="2789740"/>
    <lineage>
        <taxon>Bacteria</taxon>
        <taxon>Pseudomonadati</taxon>
        <taxon>Bacteroidota</taxon>
        <taxon>Sphingobacteriia</taxon>
        <taxon>Sphingobacteriales</taxon>
        <taxon>Sphingobacteriaceae</taxon>
        <taxon>Pedobacter</taxon>
    </lineage>
</organism>
<accession>A0A7S9Q0S8</accession>
<gene>
    <name evidence="2" type="ORF">IZT61_08530</name>
</gene>
<dbReference type="KEGG" id="pex:IZT61_08530"/>
<keyword evidence="1" id="KW-0732">Signal</keyword>
<evidence type="ECO:0000313" key="2">
    <source>
        <dbReference type="EMBL" id="QPH41285.1"/>
    </source>
</evidence>
<name>A0A7S9Q0S8_9SPHI</name>
<evidence type="ECO:0000256" key="1">
    <source>
        <dbReference type="SAM" id="SignalP"/>
    </source>
</evidence>
<dbReference type="AlphaFoldDB" id="A0A7S9Q0S8"/>
<protein>
    <recommendedName>
        <fullName evidence="4">GLPGLI family protein</fullName>
    </recommendedName>
</protein>
<proteinExistence type="predicted"/>
<dbReference type="Proteomes" id="UP000594759">
    <property type="component" value="Chromosome"/>
</dbReference>
<feature type="signal peptide" evidence="1">
    <location>
        <begin position="1"/>
        <end position="19"/>
    </location>
</feature>
<dbReference type="RefSeq" id="WP_196100736.1">
    <property type="nucleotide sequence ID" value="NZ_CP064939.1"/>
</dbReference>
<sequence length="150" mass="18027">MKTFFLIFFFFLFVSNSYAQEARKKIFFLADTTNISKANMYMEIKWVDVFEQSFIFFCKCAPPYRSYVTFSYINKKGNKKAEIVSRKPNYPYISFKELMDMSAEWYNFFDNKYDLYITETLPGNKYRTNKVRFVPPSLPTQDHAILNEKQ</sequence>
<evidence type="ECO:0008006" key="4">
    <source>
        <dbReference type="Google" id="ProtNLM"/>
    </source>
</evidence>
<evidence type="ECO:0000313" key="3">
    <source>
        <dbReference type="Proteomes" id="UP000594759"/>
    </source>
</evidence>
<feature type="chain" id="PRO_5032543016" description="GLPGLI family protein" evidence="1">
    <location>
        <begin position="20"/>
        <end position="150"/>
    </location>
</feature>
<keyword evidence="3" id="KW-1185">Reference proteome</keyword>